<evidence type="ECO:0000256" key="6">
    <source>
        <dbReference type="ARBA" id="ARBA00022723"/>
    </source>
</evidence>
<dbReference type="InParanoid" id="A0A0V0QVH0"/>
<evidence type="ECO:0000256" key="4">
    <source>
        <dbReference type="ARBA" id="ARBA00022553"/>
    </source>
</evidence>
<gene>
    <name evidence="18" type="ORF">PPERSA_06108</name>
</gene>
<keyword evidence="3" id="KW-1003">Cell membrane</keyword>
<dbReference type="SUPFAM" id="SSF53474">
    <property type="entry name" value="alpha/beta-Hydrolases"/>
    <property type="match status" value="1"/>
</dbReference>
<dbReference type="EC" id="3.1.1.116" evidence="14"/>
<feature type="compositionally biased region" description="Low complexity" evidence="16">
    <location>
        <begin position="80"/>
        <end position="116"/>
    </location>
</feature>
<keyword evidence="6" id="KW-0479">Metal-binding</keyword>
<evidence type="ECO:0000256" key="2">
    <source>
        <dbReference type="ARBA" id="ARBA00004651"/>
    </source>
</evidence>
<evidence type="ECO:0000313" key="19">
    <source>
        <dbReference type="Proteomes" id="UP000054937"/>
    </source>
</evidence>
<comment type="subcellular location">
    <subcellularLocation>
        <location evidence="2">Cell membrane</location>
        <topology evidence="2">Multi-pass membrane protein</topology>
    </subcellularLocation>
</comment>
<accession>A0A0V0QVH0</accession>
<evidence type="ECO:0000256" key="14">
    <source>
        <dbReference type="ARBA" id="ARBA00026104"/>
    </source>
</evidence>
<comment type="cofactor">
    <cofactor evidence="1">
        <name>Ca(2+)</name>
        <dbReference type="ChEBI" id="CHEBI:29108"/>
    </cofactor>
</comment>
<dbReference type="InterPro" id="IPR029058">
    <property type="entry name" value="AB_hydrolase_fold"/>
</dbReference>
<feature type="compositionally biased region" description="Polar residues" evidence="16">
    <location>
        <begin position="1"/>
        <end position="23"/>
    </location>
</feature>
<keyword evidence="8" id="KW-0106">Calcium</keyword>
<comment type="catalytic activity">
    <reaction evidence="13">
        <text>a 1,2-diacyl-sn-glycerol + H2O = a 2-acylglycerol + a fatty acid + H(+)</text>
        <dbReference type="Rhea" id="RHEA:33275"/>
        <dbReference type="ChEBI" id="CHEBI:15377"/>
        <dbReference type="ChEBI" id="CHEBI:15378"/>
        <dbReference type="ChEBI" id="CHEBI:17389"/>
        <dbReference type="ChEBI" id="CHEBI:17815"/>
        <dbReference type="ChEBI" id="CHEBI:28868"/>
        <dbReference type="EC" id="3.1.1.116"/>
    </reaction>
    <physiologicalReaction direction="left-to-right" evidence="13">
        <dbReference type="Rhea" id="RHEA:33276"/>
    </physiologicalReaction>
</comment>
<evidence type="ECO:0000256" key="5">
    <source>
        <dbReference type="ARBA" id="ARBA00022692"/>
    </source>
</evidence>
<keyword evidence="10" id="KW-1133">Transmembrane helix</keyword>
<dbReference type="GO" id="GO:0016298">
    <property type="term" value="F:lipase activity"/>
    <property type="evidence" value="ECO:0007669"/>
    <property type="project" value="TreeGrafter"/>
</dbReference>
<dbReference type="AlphaFoldDB" id="A0A0V0QVH0"/>
<dbReference type="PANTHER" id="PTHR45792:SF8">
    <property type="entry name" value="DIACYLGLYCEROL LIPASE-ALPHA"/>
    <property type="match status" value="1"/>
</dbReference>
<feature type="domain" description="Fungal lipase-type" evidence="17">
    <location>
        <begin position="536"/>
        <end position="591"/>
    </location>
</feature>
<protein>
    <recommendedName>
        <fullName evidence="14">sn-1-specific diacylglycerol lipase</fullName>
        <ecNumber evidence="14">3.1.1.116</ecNumber>
    </recommendedName>
</protein>
<dbReference type="InterPro" id="IPR052214">
    <property type="entry name" value="DAG_Lipase-Related"/>
</dbReference>
<dbReference type="PANTHER" id="PTHR45792">
    <property type="entry name" value="DIACYLGLYCEROL LIPASE HOMOLOG-RELATED"/>
    <property type="match status" value="1"/>
</dbReference>
<evidence type="ECO:0000256" key="15">
    <source>
        <dbReference type="SAM" id="Coils"/>
    </source>
</evidence>
<keyword evidence="5" id="KW-0812">Transmembrane</keyword>
<evidence type="ECO:0000313" key="18">
    <source>
        <dbReference type="EMBL" id="KRX06226.1"/>
    </source>
</evidence>
<keyword evidence="7" id="KW-0378">Hydrolase</keyword>
<keyword evidence="12" id="KW-0472">Membrane</keyword>
<evidence type="ECO:0000256" key="12">
    <source>
        <dbReference type="ARBA" id="ARBA00023136"/>
    </source>
</evidence>
<dbReference type="Pfam" id="PF01764">
    <property type="entry name" value="Lipase_3"/>
    <property type="match status" value="1"/>
</dbReference>
<feature type="compositionally biased region" description="Polar residues" evidence="16">
    <location>
        <begin position="117"/>
        <end position="126"/>
    </location>
</feature>
<comment type="caution">
    <text evidence="18">The sequence shown here is derived from an EMBL/GenBank/DDBJ whole genome shotgun (WGS) entry which is preliminary data.</text>
</comment>
<dbReference type="GO" id="GO:0016042">
    <property type="term" value="P:lipid catabolic process"/>
    <property type="evidence" value="ECO:0007669"/>
    <property type="project" value="UniProtKB-KW"/>
</dbReference>
<dbReference type="Proteomes" id="UP000054937">
    <property type="component" value="Unassembled WGS sequence"/>
</dbReference>
<evidence type="ECO:0000256" key="10">
    <source>
        <dbReference type="ARBA" id="ARBA00022989"/>
    </source>
</evidence>
<feature type="coiled-coil region" evidence="15">
    <location>
        <begin position="185"/>
        <end position="212"/>
    </location>
</feature>
<evidence type="ECO:0000256" key="16">
    <source>
        <dbReference type="SAM" id="MobiDB-lite"/>
    </source>
</evidence>
<keyword evidence="11" id="KW-0443">Lipid metabolism</keyword>
<evidence type="ECO:0000256" key="8">
    <source>
        <dbReference type="ARBA" id="ARBA00022837"/>
    </source>
</evidence>
<keyword evidence="19" id="KW-1185">Reference proteome</keyword>
<name>A0A0V0QVH0_PSEPJ</name>
<evidence type="ECO:0000256" key="7">
    <source>
        <dbReference type="ARBA" id="ARBA00022801"/>
    </source>
</evidence>
<feature type="region of interest" description="Disordered" evidence="16">
    <location>
        <begin position="80"/>
        <end position="126"/>
    </location>
</feature>
<reference evidence="18 19" key="1">
    <citation type="journal article" date="2015" name="Sci. Rep.">
        <title>Genome of the facultative scuticociliatosis pathogen Pseudocohnilembus persalinus provides insight into its virulence through horizontal gene transfer.</title>
        <authorList>
            <person name="Xiong J."/>
            <person name="Wang G."/>
            <person name="Cheng J."/>
            <person name="Tian M."/>
            <person name="Pan X."/>
            <person name="Warren A."/>
            <person name="Jiang C."/>
            <person name="Yuan D."/>
            <person name="Miao W."/>
        </authorList>
    </citation>
    <scope>NUCLEOTIDE SEQUENCE [LARGE SCALE GENOMIC DNA]</scope>
    <source>
        <strain evidence="18">36N120E</strain>
    </source>
</reference>
<keyword evidence="4" id="KW-0597">Phosphoprotein</keyword>
<dbReference type="EMBL" id="LDAU01000098">
    <property type="protein sequence ID" value="KRX06226.1"/>
    <property type="molecule type" value="Genomic_DNA"/>
</dbReference>
<sequence>MGADPYQNQSNQPLVTENKQNDVGYNYPRESINQEEPTNIISQDNYNNNNFLNQNDQQNNLNEQNINQQNVNNNQQFQYNQGQNNFQNGPISPPQNGQSNFNNNNFNSPAYPQNNNGYNSQQYKTPQQQQVVVENLTLHSQAFSLVNGIINLNQPYNQNCNDKTDLIISQDNILFEEEIQIGLQQKQKQQNCANLKQTTQNLQQDKNSQNLEISNKNKNQVKLYIQYGLWNWEKLALKPIEFLEQITHQSKMRSEQKLKDYGINVNDWVFSSENLEIIDKITNFIEQQTLIVKHIGSVELFQLMLNFRILQKICQNYNEKLLFGNLEQIKQVNTKLDKQMFIEFQEYRNQKQLNSIPIQSEKYQELEKKRLIFKYYSKYANAGYGDSISSGKGIHKTIRIQNQTEEFIQHIGIDRKNLLFQQWKTQPNKPAYCICADEQNKSIVVTVRGSSDINDAITDLTCSLIDFSIIEDSQTQFVKYLKINKNVYHTQDFQGNHSTESFNLIDQKQEINKVQEDLIQDENDISGTNFQKKEDFTINTQKEIIRGQAHSGILLASINLFKEIVPKLNQIFEQYSPYEYDLVVTGHSLGGD</sequence>
<feature type="region of interest" description="Disordered" evidence="16">
    <location>
        <begin position="1"/>
        <end position="34"/>
    </location>
</feature>
<evidence type="ECO:0000256" key="3">
    <source>
        <dbReference type="ARBA" id="ARBA00022475"/>
    </source>
</evidence>
<keyword evidence="15" id="KW-0175">Coiled coil</keyword>
<dbReference type="OrthoDB" id="2802at2759"/>
<evidence type="ECO:0000256" key="13">
    <source>
        <dbReference type="ARBA" id="ARBA00024531"/>
    </source>
</evidence>
<dbReference type="GO" id="GO:0046872">
    <property type="term" value="F:metal ion binding"/>
    <property type="evidence" value="ECO:0007669"/>
    <property type="project" value="UniProtKB-KW"/>
</dbReference>
<evidence type="ECO:0000256" key="1">
    <source>
        <dbReference type="ARBA" id="ARBA00001913"/>
    </source>
</evidence>
<dbReference type="InterPro" id="IPR002921">
    <property type="entry name" value="Fungal_lipase-type"/>
</dbReference>
<proteinExistence type="predicted"/>
<dbReference type="Gene3D" id="3.40.50.1820">
    <property type="entry name" value="alpha/beta hydrolase"/>
    <property type="match status" value="1"/>
</dbReference>
<evidence type="ECO:0000259" key="17">
    <source>
        <dbReference type="Pfam" id="PF01764"/>
    </source>
</evidence>
<evidence type="ECO:0000256" key="11">
    <source>
        <dbReference type="ARBA" id="ARBA00023098"/>
    </source>
</evidence>
<keyword evidence="9" id="KW-0442">Lipid degradation</keyword>
<organism evidence="18 19">
    <name type="scientific">Pseudocohnilembus persalinus</name>
    <name type="common">Ciliate</name>
    <dbReference type="NCBI Taxonomy" id="266149"/>
    <lineage>
        <taxon>Eukaryota</taxon>
        <taxon>Sar</taxon>
        <taxon>Alveolata</taxon>
        <taxon>Ciliophora</taxon>
        <taxon>Intramacronucleata</taxon>
        <taxon>Oligohymenophorea</taxon>
        <taxon>Scuticociliatia</taxon>
        <taxon>Philasterida</taxon>
        <taxon>Pseudocohnilembidae</taxon>
        <taxon>Pseudocohnilembus</taxon>
    </lineage>
</organism>
<evidence type="ECO:0000256" key="9">
    <source>
        <dbReference type="ARBA" id="ARBA00022963"/>
    </source>
</evidence>
<dbReference type="GO" id="GO:0005886">
    <property type="term" value="C:plasma membrane"/>
    <property type="evidence" value="ECO:0007669"/>
    <property type="project" value="UniProtKB-SubCell"/>
</dbReference>